<dbReference type="KEGG" id="tsa:AciPR4_0809"/>
<dbReference type="RefSeq" id="WP_013567375.1">
    <property type="nucleotide sequence ID" value="NC_014963.1"/>
</dbReference>
<dbReference type="PANTHER" id="PTHR34219">
    <property type="entry name" value="IRON-REGULATED INNER MEMBRANE PROTEIN-RELATED"/>
    <property type="match status" value="1"/>
</dbReference>
<dbReference type="AlphaFoldDB" id="E8V702"/>
<keyword evidence="1" id="KW-0472">Membrane</keyword>
<feature type="transmembrane region" description="Helical" evidence="1">
    <location>
        <begin position="356"/>
        <end position="374"/>
    </location>
</feature>
<keyword evidence="1" id="KW-0812">Transmembrane</keyword>
<name>E8V702_TERSS</name>
<proteinExistence type="predicted"/>
<feature type="transmembrane region" description="Helical" evidence="1">
    <location>
        <begin position="37"/>
        <end position="61"/>
    </location>
</feature>
<dbReference type="PANTHER" id="PTHR34219:SF3">
    <property type="entry name" value="BLL7967 PROTEIN"/>
    <property type="match status" value="1"/>
</dbReference>
<dbReference type="Proteomes" id="UP000006844">
    <property type="component" value="Chromosome"/>
</dbReference>
<dbReference type="HOGENOM" id="CLU_031962_4_2_0"/>
<sequence length="416" mass="45924">MESAVANPGKHVAAVTRKANWLRSPQRVWLRRAIFQIHLWMGVIVALYCVVIGLSGSALVFKGEIEHATEAQVYRIVPVSQTVTLEQSIRTIEASRPGWVASGLKDFDKTGEATTVLMRQKTGAPNSNYRMASFNPYTGVVLLDRMRYDGVLGWISNLHFYLLLGKLGLQISGWMSVGLLVLCLSGLVVWWPGVQRWAGAMVLRLHGRKRINWKRLNWDLHSVVGFWSCAALLAVTFTGLYFAFPAAMSRITVLATGGSPAKALAQMEAPDRKPAPSSAPAMTVDQVIAAARRALPQNAPPNYLYLPGRPGVPFSVTGYYNGSLPYSQLVRVSLDPHTGEVLGKADTTQQMLGLRVIQYFFTVHFGSFGGEGWLGIAVKILWVVVGLVPVLLAVTGLIMYWNRKLRPLWHRLNKSS</sequence>
<feature type="transmembrane region" description="Helical" evidence="1">
    <location>
        <begin position="380"/>
        <end position="401"/>
    </location>
</feature>
<dbReference type="STRING" id="401053.AciPR4_0809"/>
<gene>
    <name evidence="2" type="ordered locus">AciPR4_0809</name>
</gene>
<dbReference type="eggNOG" id="COG3182">
    <property type="taxonomic scope" value="Bacteria"/>
</dbReference>
<keyword evidence="1" id="KW-1133">Transmembrane helix</keyword>
<dbReference type="Pfam" id="PF03929">
    <property type="entry name" value="PepSY_TM"/>
    <property type="match status" value="1"/>
</dbReference>
<evidence type="ECO:0000313" key="3">
    <source>
        <dbReference type="Proteomes" id="UP000006844"/>
    </source>
</evidence>
<dbReference type="InterPro" id="IPR005625">
    <property type="entry name" value="PepSY-ass_TM"/>
</dbReference>
<evidence type="ECO:0000313" key="2">
    <source>
        <dbReference type="EMBL" id="ADV81642.1"/>
    </source>
</evidence>
<dbReference type="OrthoDB" id="111691at2"/>
<organism evidence="2 3">
    <name type="scientific">Terriglobus saanensis (strain ATCC BAA-1853 / DSM 23119 / SP1PR4)</name>
    <dbReference type="NCBI Taxonomy" id="401053"/>
    <lineage>
        <taxon>Bacteria</taxon>
        <taxon>Pseudomonadati</taxon>
        <taxon>Acidobacteriota</taxon>
        <taxon>Terriglobia</taxon>
        <taxon>Terriglobales</taxon>
        <taxon>Acidobacteriaceae</taxon>
        <taxon>Terriglobus</taxon>
    </lineage>
</organism>
<dbReference type="EMBL" id="CP002467">
    <property type="protein sequence ID" value="ADV81642.1"/>
    <property type="molecule type" value="Genomic_DNA"/>
</dbReference>
<feature type="transmembrane region" description="Helical" evidence="1">
    <location>
        <begin position="171"/>
        <end position="191"/>
    </location>
</feature>
<protein>
    <submittedName>
        <fullName evidence="2">PepSY-associated TM helix domain protein</fullName>
    </submittedName>
</protein>
<reference evidence="2 3" key="1">
    <citation type="journal article" date="2012" name="Stand. Genomic Sci.">
        <title>Complete genome sequence of Terriglobus saanensis type strain SP1PR4(T), an Acidobacteria from tundra soil.</title>
        <authorList>
            <person name="Rawat S.R."/>
            <person name="Mannisto M.K."/>
            <person name="Starovoytov V."/>
            <person name="Goodwin L."/>
            <person name="Nolan M."/>
            <person name="Hauser L."/>
            <person name="Land M."/>
            <person name="Davenport K.W."/>
            <person name="Woyke T."/>
            <person name="Haggblom M.M."/>
        </authorList>
    </citation>
    <scope>NUCLEOTIDE SEQUENCE</scope>
    <source>
        <strain evidence="3">ATCC BAA-1853 / DSM 23119 / SP1PR4</strain>
    </source>
</reference>
<evidence type="ECO:0000256" key="1">
    <source>
        <dbReference type="SAM" id="Phobius"/>
    </source>
</evidence>
<accession>E8V702</accession>
<feature type="transmembrane region" description="Helical" evidence="1">
    <location>
        <begin position="224"/>
        <end position="244"/>
    </location>
</feature>
<keyword evidence="3" id="KW-1185">Reference proteome</keyword>